<feature type="binding site" evidence="13">
    <location>
        <position position="252"/>
    </location>
    <ligand>
        <name>Zn(2+)</name>
        <dbReference type="ChEBI" id="CHEBI:29105"/>
    </ligand>
</feature>
<dbReference type="SUPFAM" id="SSF52374">
    <property type="entry name" value="Nucleotidylyl transferase"/>
    <property type="match status" value="1"/>
</dbReference>
<keyword evidence="8 13" id="KW-0862">Zinc</keyword>
<evidence type="ECO:0000256" key="7">
    <source>
        <dbReference type="ARBA" id="ARBA00022741"/>
    </source>
</evidence>
<gene>
    <name evidence="13 15" type="primary">cysS</name>
    <name evidence="15" type="ORF">JKKLCJKK_01145</name>
</gene>
<dbReference type="EMBL" id="CABWIC010000011">
    <property type="protein sequence ID" value="VWL98651.1"/>
    <property type="molecule type" value="Genomic_DNA"/>
</dbReference>
<dbReference type="GO" id="GO:0008270">
    <property type="term" value="F:zinc ion binding"/>
    <property type="evidence" value="ECO:0007669"/>
    <property type="project" value="UniProtKB-UniRule"/>
</dbReference>
<evidence type="ECO:0000256" key="10">
    <source>
        <dbReference type="ARBA" id="ARBA00022917"/>
    </source>
</evidence>
<dbReference type="SUPFAM" id="SSF47323">
    <property type="entry name" value="Anticodon-binding domain of a subclass of class I aminoacyl-tRNA synthetases"/>
    <property type="match status" value="1"/>
</dbReference>
<dbReference type="InterPro" id="IPR032678">
    <property type="entry name" value="tRNA-synt_1_cat_dom"/>
</dbReference>
<dbReference type="HAMAP" id="MF_00041">
    <property type="entry name" value="Cys_tRNA_synth"/>
    <property type="match status" value="1"/>
</dbReference>
<evidence type="ECO:0000256" key="9">
    <source>
        <dbReference type="ARBA" id="ARBA00022840"/>
    </source>
</evidence>
<dbReference type="InterPro" id="IPR056411">
    <property type="entry name" value="CysS_C"/>
</dbReference>
<dbReference type="Gene3D" id="3.40.50.620">
    <property type="entry name" value="HUPs"/>
    <property type="match status" value="1"/>
</dbReference>
<dbReference type="GO" id="GO:0005829">
    <property type="term" value="C:cytosol"/>
    <property type="evidence" value="ECO:0007669"/>
    <property type="project" value="TreeGrafter"/>
</dbReference>
<dbReference type="PANTHER" id="PTHR10890">
    <property type="entry name" value="CYSTEINYL-TRNA SYNTHETASE"/>
    <property type="match status" value="1"/>
</dbReference>
<proteinExistence type="inferred from homology"/>
<reference evidence="15 16" key="1">
    <citation type="submission" date="2019-10" db="EMBL/GenBank/DDBJ databases">
        <authorList>
            <person name="Wolf R A."/>
        </authorList>
    </citation>
    <scope>NUCLEOTIDE SEQUENCE [LARGE SCALE GENOMIC DNA]</scope>
    <source>
        <strain evidence="15">Collinsella_intestinalis_DSM_13632</strain>
    </source>
</reference>
<keyword evidence="6 13" id="KW-0479">Metal-binding</keyword>
<evidence type="ECO:0000259" key="14">
    <source>
        <dbReference type="SMART" id="SM00840"/>
    </source>
</evidence>
<keyword evidence="10 13" id="KW-0648">Protein biosynthesis</keyword>
<dbReference type="GO" id="GO:0005524">
    <property type="term" value="F:ATP binding"/>
    <property type="evidence" value="ECO:0007669"/>
    <property type="project" value="UniProtKB-UniRule"/>
</dbReference>
<dbReference type="Gene3D" id="1.20.120.1910">
    <property type="entry name" value="Cysteine-tRNA ligase, C-terminal anti-codon recognition domain"/>
    <property type="match status" value="1"/>
</dbReference>
<evidence type="ECO:0000256" key="11">
    <source>
        <dbReference type="ARBA" id="ARBA00023146"/>
    </source>
</evidence>
<evidence type="ECO:0000256" key="3">
    <source>
        <dbReference type="ARBA" id="ARBA00011245"/>
    </source>
</evidence>
<keyword evidence="7 13" id="KW-0547">Nucleotide-binding</keyword>
<name>A0A5K1J655_9ACTN</name>
<evidence type="ECO:0000313" key="16">
    <source>
        <dbReference type="Proteomes" id="UP000405524"/>
    </source>
</evidence>
<dbReference type="GO" id="GO:0004817">
    <property type="term" value="F:cysteine-tRNA ligase activity"/>
    <property type="evidence" value="ECO:0007669"/>
    <property type="project" value="UniProtKB-UniRule"/>
</dbReference>
<dbReference type="InterPro" id="IPR024909">
    <property type="entry name" value="Cys-tRNA/MSH_ligase"/>
</dbReference>
<organism evidence="15 16">
    <name type="scientific">Collinsella intestinalis</name>
    <dbReference type="NCBI Taxonomy" id="147207"/>
    <lineage>
        <taxon>Bacteria</taxon>
        <taxon>Bacillati</taxon>
        <taxon>Actinomycetota</taxon>
        <taxon>Coriobacteriia</taxon>
        <taxon>Coriobacteriales</taxon>
        <taxon>Coriobacteriaceae</taxon>
        <taxon>Collinsella</taxon>
    </lineage>
</organism>
<keyword evidence="5 13" id="KW-0436">Ligase</keyword>
<evidence type="ECO:0000256" key="6">
    <source>
        <dbReference type="ARBA" id="ARBA00022723"/>
    </source>
</evidence>
<evidence type="ECO:0000256" key="13">
    <source>
        <dbReference type="HAMAP-Rule" id="MF_00041"/>
    </source>
</evidence>
<comment type="catalytic activity">
    <reaction evidence="12 13">
        <text>tRNA(Cys) + L-cysteine + ATP = L-cysteinyl-tRNA(Cys) + AMP + diphosphate</text>
        <dbReference type="Rhea" id="RHEA:17773"/>
        <dbReference type="Rhea" id="RHEA-COMP:9661"/>
        <dbReference type="Rhea" id="RHEA-COMP:9679"/>
        <dbReference type="ChEBI" id="CHEBI:30616"/>
        <dbReference type="ChEBI" id="CHEBI:33019"/>
        <dbReference type="ChEBI" id="CHEBI:35235"/>
        <dbReference type="ChEBI" id="CHEBI:78442"/>
        <dbReference type="ChEBI" id="CHEBI:78517"/>
        <dbReference type="ChEBI" id="CHEBI:456215"/>
        <dbReference type="EC" id="6.1.1.16"/>
    </reaction>
</comment>
<dbReference type="PRINTS" id="PR00983">
    <property type="entry name" value="TRNASYNTHCYS"/>
</dbReference>
<comment type="cofactor">
    <cofactor evidence="13">
        <name>Zn(2+)</name>
        <dbReference type="ChEBI" id="CHEBI:29105"/>
    </cofactor>
    <text evidence="13">Binds 1 zinc ion per subunit.</text>
</comment>
<keyword evidence="4 13" id="KW-0963">Cytoplasm</keyword>
<evidence type="ECO:0000256" key="12">
    <source>
        <dbReference type="ARBA" id="ARBA00047398"/>
    </source>
</evidence>
<dbReference type="EC" id="6.1.1.16" evidence="13"/>
<dbReference type="PANTHER" id="PTHR10890:SF3">
    <property type="entry name" value="CYSTEINE--TRNA LIGASE, CYTOPLASMIC"/>
    <property type="match status" value="1"/>
</dbReference>
<dbReference type="InterPro" id="IPR015803">
    <property type="entry name" value="Cys-tRNA-ligase"/>
</dbReference>
<dbReference type="AlphaFoldDB" id="A0A5K1J655"/>
<dbReference type="Pfam" id="PF01406">
    <property type="entry name" value="tRNA-synt_1e"/>
    <property type="match status" value="1"/>
</dbReference>
<dbReference type="FunFam" id="3.40.50.620:FF:000009">
    <property type="entry name" value="Cysteine--tRNA ligase"/>
    <property type="match status" value="1"/>
</dbReference>
<dbReference type="SMART" id="SM00840">
    <property type="entry name" value="DALR_2"/>
    <property type="match status" value="1"/>
</dbReference>
<dbReference type="GO" id="GO:0006423">
    <property type="term" value="P:cysteinyl-tRNA aminoacylation"/>
    <property type="evidence" value="ECO:0007669"/>
    <property type="project" value="UniProtKB-UniRule"/>
</dbReference>
<evidence type="ECO:0000256" key="8">
    <source>
        <dbReference type="ARBA" id="ARBA00022833"/>
    </source>
</evidence>
<feature type="binding site" evidence="13">
    <location>
        <position position="71"/>
    </location>
    <ligand>
        <name>Zn(2+)</name>
        <dbReference type="ChEBI" id="CHEBI:29105"/>
    </ligand>
</feature>
<feature type="binding site" evidence="13">
    <location>
        <position position="277"/>
    </location>
    <ligand>
        <name>Zn(2+)</name>
        <dbReference type="ChEBI" id="CHEBI:29105"/>
    </ligand>
</feature>
<evidence type="ECO:0000256" key="1">
    <source>
        <dbReference type="ARBA" id="ARBA00004496"/>
    </source>
</evidence>
<accession>A0A5K1J655</accession>
<dbReference type="CDD" id="cd00672">
    <property type="entry name" value="CysRS_core"/>
    <property type="match status" value="1"/>
</dbReference>
<comment type="subunit">
    <text evidence="3 13">Monomer.</text>
</comment>
<feature type="short sequence motif" description="'KMSKS' region" evidence="13">
    <location>
        <begin position="309"/>
        <end position="313"/>
    </location>
</feature>
<evidence type="ECO:0000256" key="2">
    <source>
        <dbReference type="ARBA" id="ARBA00005594"/>
    </source>
</evidence>
<comment type="similarity">
    <text evidence="2 13">Belongs to the class-I aminoacyl-tRNA synthetase family.</text>
</comment>
<dbReference type="Pfam" id="PF23493">
    <property type="entry name" value="CysS_C"/>
    <property type="match status" value="1"/>
</dbReference>
<dbReference type="InterPro" id="IPR014729">
    <property type="entry name" value="Rossmann-like_a/b/a_fold"/>
</dbReference>
<feature type="binding site" evidence="13">
    <location>
        <position position="281"/>
    </location>
    <ligand>
        <name>Zn(2+)</name>
        <dbReference type="ChEBI" id="CHEBI:29105"/>
    </ligand>
</feature>
<evidence type="ECO:0000256" key="5">
    <source>
        <dbReference type="ARBA" id="ARBA00022598"/>
    </source>
</evidence>
<evidence type="ECO:0000256" key="4">
    <source>
        <dbReference type="ARBA" id="ARBA00022490"/>
    </source>
</evidence>
<dbReference type="Pfam" id="PF09190">
    <property type="entry name" value="DALR_2"/>
    <property type="match status" value="1"/>
</dbReference>
<keyword evidence="9 13" id="KW-0067">ATP-binding</keyword>
<dbReference type="InterPro" id="IPR009080">
    <property type="entry name" value="tRNAsynth_Ia_anticodon-bd"/>
</dbReference>
<protein>
    <recommendedName>
        <fullName evidence="13">Cysteine--tRNA ligase</fullName>
        <ecNumber evidence="13">6.1.1.16</ecNumber>
    </recommendedName>
    <alternativeName>
        <fullName evidence="13">Cysteinyl-tRNA synthetase</fullName>
        <shortName evidence="13">CysRS</shortName>
    </alternativeName>
</protein>
<dbReference type="NCBIfam" id="TIGR00435">
    <property type="entry name" value="cysS"/>
    <property type="match status" value="1"/>
</dbReference>
<feature type="short sequence motif" description="'HIGH' region" evidence="13">
    <location>
        <begin position="73"/>
        <end position="83"/>
    </location>
</feature>
<dbReference type="Proteomes" id="UP000405524">
    <property type="component" value="Unassembled WGS sequence"/>
</dbReference>
<sequence>MWSRRGISSARSFRMSRSVLWTLRASQDCLSTDDVPRPAPEEIPMKIYNSATHQKEDFRPIEEGKVRMYVCGPTVYDNIHIGNARTFISFDVIRRWLIASGYEVTFAQNLTDVDDKIINRANEQGRTAEEVATEFSDKFIGVMRAANVLDPDVRPRATKEIGAMIGMIKTLIEGGHAYAADNGDVYFSVRSDPSYGEVSGRNIDDLMVGARIEENEDKRDPLDFALWKAAKPGEPSWKSPWGEGRPGWHTECAAMVHRYLGTPIDIHGGGSDLAFPHHENECAQATCAWHEGFANTWMHTGMLLVDGEKMSKSLGNFFTLAEVLEKHSAAALRLLMLQTHYRSPLDFSWERLEGAENSLARIAGTCRNLKWAADHAEGEPNAELADALTAAMEKAAADYEACMDDDFNTAGAVAAYFQLVTEANKYLEQAAGAVDEGAARVCAAVISGALAQLGVKLPVIEEPLPAELAGVAAELVGFEGDDVDAAAEAILSARAEARAAKDWGTADAIRDRLKELGLAIEDTAAGSRIKRA</sequence>
<feature type="binding site" evidence="13">
    <location>
        <position position="312"/>
    </location>
    <ligand>
        <name>ATP</name>
        <dbReference type="ChEBI" id="CHEBI:30616"/>
    </ligand>
</feature>
<feature type="domain" description="Cysteinyl-tRNA synthetase class Ia DALR" evidence="14">
    <location>
        <begin position="398"/>
        <end position="464"/>
    </location>
</feature>
<dbReference type="InterPro" id="IPR015273">
    <property type="entry name" value="Cys-tRNA-synt_Ia_DALR"/>
</dbReference>
<keyword evidence="11 13" id="KW-0030">Aminoacyl-tRNA synthetase</keyword>
<evidence type="ECO:0000313" key="15">
    <source>
        <dbReference type="EMBL" id="VWL98651.1"/>
    </source>
</evidence>
<comment type="subcellular location">
    <subcellularLocation>
        <location evidence="1 13">Cytoplasm</location>
    </subcellularLocation>
</comment>